<dbReference type="EMBL" id="BPLQ01003069">
    <property type="protein sequence ID" value="GIX97783.1"/>
    <property type="molecule type" value="Genomic_DNA"/>
</dbReference>
<accession>A0AAV4PLA8</accession>
<proteinExistence type="predicted"/>
<sequence>MKENPSMMGGYNNEKEKGGKSVFLRAFARKMKARKSRLNPHTQLFLLELLRYSPSSRRQHITRFHRICPSRRTHFRAERFSVFFPT</sequence>
<dbReference type="AlphaFoldDB" id="A0AAV4PLA8"/>
<name>A0AAV4PLA8_9ARAC</name>
<gene>
    <name evidence="1" type="ORF">CDAR_582701</name>
</gene>
<dbReference type="Proteomes" id="UP001054837">
    <property type="component" value="Unassembled WGS sequence"/>
</dbReference>
<organism evidence="1 2">
    <name type="scientific">Caerostris darwini</name>
    <dbReference type="NCBI Taxonomy" id="1538125"/>
    <lineage>
        <taxon>Eukaryota</taxon>
        <taxon>Metazoa</taxon>
        <taxon>Ecdysozoa</taxon>
        <taxon>Arthropoda</taxon>
        <taxon>Chelicerata</taxon>
        <taxon>Arachnida</taxon>
        <taxon>Araneae</taxon>
        <taxon>Araneomorphae</taxon>
        <taxon>Entelegynae</taxon>
        <taxon>Araneoidea</taxon>
        <taxon>Araneidae</taxon>
        <taxon>Caerostris</taxon>
    </lineage>
</organism>
<evidence type="ECO:0000313" key="2">
    <source>
        <dbReference type="Proteomes" id="UP001054837"/>
    </source>
</evidence>
<evidence type="ECO:0000313" key="1">
    <source>
        <dbReference type="EMBL" id="GIX97783.1"/>
    </source>
</evidence>
<keyword evidence="2" id="KW-1185">Reference proteome</keyword>
<protein>
    <submittedName>
        <fullName evidence="1">Uncharacterized protein</fullName>
    </submittedName>
</protein>
<reference evidence="1 2" key="1">
    <citation type="submission" date="2021-06" db="EMBL/GenBank/DDBJ databases">
        <title>Caerostris darwini draft genome.</title>
        <authorList>
            <person name="Kono N."/>
            <person name="Arakawa K."/>
        </authorList>
    </citation>
    <scope>NUCLEOTIDE SEQUENCE [LARGE SCALE GENOMIC DNA]</scope>
</reference>
<comment type="caution">
    <text evidence="1">The sequence shown here is derived from an EMBL/GenBank/DDBJ whole genome shotgun (WGS) entry which is preliminary data.</text>
</comment>